<evidence type="ECO:0000313" key="2">
    <source>
        <dbReference type="EMBL" id="KAL0811822.1"/>
    </source>
</evidence>
<dbReference type="InterPro" id="IPR048366">
    <property type="entry name" value="TNP-like_GBD"/>
</dbReference>
<comment type="caution">
    <text evidence="2">The sequence shown here is derived from an EMBL/GenBank/DDBJ whole genome shotgun (WGS) entry which is preliminary data.</text>
</comment>
<dbReference type="Proteomes" id="UP001549921">
    <property type="component" value="Unassembled WGS sequence"/>
</dbReference>
<dbReference type="Pfam" id="PF21788">
    <property type="entry name" value="TNP-like_GBD"/>
    <property type="match status" value="1"/>
</dbReference>
<evidence type="ECO:0000259" key="1">
    <source>
        <dbReference type="Pfam" id="PF21788"/>
    </source>
</evidence>
<feature type="domain" description="Transposable element P transposase-like GTP-binding insertion" evidence="1">
    <location>
        <begin position="22"/>
        <end position="128"/>
    </location>
</feature>
<dbReference type="EMBL" id="JBEDNZ010000023">
    <property type="protein sequence ID" value="KAL0811822.1"/>
    <property type="molecule type" value="Genomic_DNA"/>
</dbReference>
<gene>
    <name evidence="2" type="ORF">ABMA28_009250</name>
</gene>
<organism evidence="2 3">
    <name type="scientific">Loxostege sticticalis</name>
    <name type="common">Beet webworm moth</name>
    <dbReference type="NCBI Taxonomy" id="481309"/>
    <lineage>
        <taxon>Eukaryota</taxon>
        <taxon>Metazoa</taxon>
        <taxon>Ecdysozoa</taxon>
        <taxon>Arthropoda</taxon>
        <taxon>Hexapoda</taxon>
        <taxon>Insecta</taxon>
        <taxon>Pterygota</taxon>
        <taxon>Neoptera</taxon>
        <taxon>Endopterygota</taxon>
        <taxon>Lepidoptera</taxon>
        <taxon>Glossata</taxon>
        <taxon>Ditrysia</taxon>
        <taxon>Pyraloidea</taxon>
        <taxon>Crambidae</taxon>
        <taxon>Pyraustinae</taxon>
        <taxon>Loxostege</taxon>
    </lineage>
</organism>
<dbReference type="AlphaFoldDB" id="A0ABD0SCQ0"/>
<protein>
    <recommendedName>
        <fullName evidence="1">Transposable element P transposase-like GTP-binding insertion domain-containing protein</fullName>
    </recommendedName>
</protein>
<reference evidence="2 3" key="1">
    <citation type="submission" date="2024-06" db="EMBL/GenBank/DDBJ databases">
        <title>A chromosome-level genome assembly of beet webworm, Loxostege sticticalis.</title>
        <authorList>
            <person name="Zhang Y."/>
        </authorList>
    </citation>
    <scope>NUCLEOTIDE SEQUENCE [LARGE SCALE GENOMIC DNA]</scope>
    <source>
        <strain evidence="2">AQ028</strain>
        <tissue evidence="2">Male pupae</tissue>
    </source>
</reference>
<evidence type="ECO:0000313" key="3">
    <source>
        <dbReference type="Proteomes" id="UP001549921"/>
    </source>
</evidence>
<accession>A0ABD0SCQ0</accession>
<name>A0ABD0SCQ0_LOXSC</name>
<sequence>MNDKPYFEFEGEEIITFPDPPHLLKCFRNLFMTYDVKLLSFASWKHIEQFIELDNSNPHFVFAPKHHIQPNGKEKMRVKLAAQIFSHSVAMGIYSKASTNELPAGAVATATFLEHFNNLFDLLNANAPDRQEGSPSSPLDAAPHAVTEHWPVTEHSTFGDFCDPAISNDFLS</sequence>
<proteinExistence type="predicted"/>